<accession>A0A485KN14</accession>
<sequence length="173" mass="18732">MQTAPLTPSLARHCIFNRCSNDALPHSRKCSYHKRKGVCSGSPHCHNQVYRGGLCVRHGARDAPCAIDDCHKKVRVNGLCGHHAATLPSTACVHPGCSSQARGASMCARHHSRAPSRVLHLPTMIEMLAIDQVDVSSAPSSSPLLEDLSWLDHIKMDDIDAPPPCSVAVQCMR</sequence>
<dbReference type="EMBL" id="CAADRA010005159">
    <property type="protein sequence ID" value="VFT86254.1"/>
    <property type="molecule type" value="Genomic_DNA"/>
</dbReference>
<protein>
    <submittedName>
        <fullName evidence="2">Aste57867_9373 protein</fullName>
    </submittedName>
</protein>
<keyword evidence="3" id="KW-1185">Reference proteome</keyword>
<dbReference type="AlphaFoldDB" id="A0A485KN14"/>
<reference evidence="1" key="2">
    <citation type="submission" date="2019-06" db="EMBL/GenBank/DDBJ databases">
        <title>Genomics analysis of Aphanomyces spp. identifies a new class of oomycete effector associated with host adaptation.</title>
        <authorList>
            <person name="Gaulin E."/>
        </authorList>
    </citation>
    <scope>NUCLEOTIDE SEQUENCE</scope>
    <source>
        <strain evidence="1">CBS 578.67</strain>
    </source>
</reference>
<reference evidence="2 3" key="1">
    <citation type="submission" date="2019-03" db="EMBL/GenBank/DDBJ databases">
        <authorList>
            <person name="Gaulin E."/>
            <person name="Dumas B."/>
        </authorList>
    </citation>
    <scope>NUCLEOTIDE SEQUENCE [LARGE SCALE GENOMIC DNA]</scope>
    <source>
        <strain evidence="2">CBS 568.67</strain>
    </source>
</reference>
<dbReference type="EMBL" id="VJMH01005138">
    <property type="protein sequence ID" value="KAF0700094.1"/>
    <property type="molecule type" value="Genomic_DNA"/>
</dbReference>
<dbReference type="Proteomes" id="UP000332933">
    <property type="component" value="Unassembled WGS sequence"/>
</dbReference>
<gene>
    <name evidence="2" type="primary">Aste57867_9373</name>
    <name evidence="1" type="ORF">As57867_009337</name>
    <name evidence="2" type="ORF">ASTE57867_9373</name>
</gene>
<evidence type="ECO:0000313" key="2">
    <source>
        <dbReference type="EMBL" id="VFT86254.1"/>
    </source>
</evidence>
<name>A0A485KN14_9STRA</name>
<evidence type="ECO:0000313" key="1">
    <source>
        <dbReference type="EMBL" id="KAF0700094.1"/>
    </source>
</evidence>
<organism evidence="2 3">
    <name type="scientific">Aphanomyces stellatus</name>
    <dbReference type="NCBI Taxonomy" id="120398"/>
    <lineage>
        <taxon>Eukaryota</taxon>
        <taxon>Sar</taxon>
        <taxon>Stramenopiles</taxon>
        <taxon>Oomycota</taxon>
        <taxon>Saprolegniomycetes</taxon>
        <taxon>Saprolegniales</taxon>
        <taxon>Verrucalvaceae</taxon>
        <taxon>Aphanomyces</taxon>
    </lineage>
</organism>
<evidence type="ECO:0000313" key="3">
    <source>
        <dbReference type="Proteomes" id="UP000332933"/>
    </source>
</evidence>
<proteinExistence type="predicted"/>